<dbReference type="Proteomes" id="UP000790347">
    <property type="component" value="Unassembled WGS sequence"/>
</dbReference>
<organism evidence="2 3">
    <name type="scientific">Dermatophagoides farinae</name>
    <name type="common">American house dust mite</name>
    <dbReference type="NCBI Taxonomy" id="6954"/>
    <lineage>
        <taxon>Eukaryota</taxon>
        <taxon>Metazoa</taxon>
        <taxon>Ecdysozoa</taxon>
        <taxon>Arthropoda</taxon>
        <taxon>Chelicerata</taxon>
        <taxon>Arachnida</taxon>
        <taxon>Acari</taxon>
        <taxon>Acariformes</taxon>
        <taxon>Sarcoptiformes</taxon>
        <taxon>Astigmata</taxon>
        <taxon>Psoroptidia</taxon>
        <taxon>Analgoidea</taxon>
        <taxon>Pyroglyphidae</taxon>
        <taxon>Dermatophagoidinae</taxon>
        <taxon>Dermatophagoides</taxon>
    </lineage>
</organism>
<dbReference type="Pfam" id="PF00685">
    <property type="entry name" value="Sulfotransfer_1"/>
    <property type="match status" value="1"/>
</dbReference>
<evidence type="ECO:0000313" key="3">
    <source>
        <dbReference type="Proteomes" id="UP000790347"/>
    </source>
</evidence>
<protein>
    <recommendedName>
        <fullName evidence="1">Sulfotransferase domain-containing protein</fullName>
    </recommendedName>
</protein>
<dbReference type="SUPFAM" id="SSF52540">
    <property type="entry name" value="P-loop containing nucleoside triphosphate hydrolases"/>
    <property type="match status" value="1"/>
</dbReference>
<dbReference type="Gene3D" id="3.40.50.300">
    <property type="entry name" value="P-loop containing nucleotide triphosphate hydrolases"/>
    <property type="match status" value="1"/>
</dbReference>
<dbReference type="GO" id="GO:0006044">
    <property type="term" value="P:N-acetylglucosamine metabolic process"/>
    <property type="evidence" value="ECO:0007669"/>
    <property type="project" value="TreeGrafter"/>
</dbReference>
<name>A0A922IH55_DERFA</name>
<dbReference type="GO" id="GO:0006790">
    <property type="term" value="P:sulfur compound metabolic process"/>
    <property type="evidence" value="ECO:0007669"/>
    <property type="project" value="TreeGrafter"/>
</dbReference>
<dbReference type="InterPro" id="IPR000863">
    <property type="entry name" value="Sulfotransferase_dom"/>
</dbReference>
<accession>A0A922IH55</accession>
<comment type="caution">
    <text evidence="2">The sequence shown here is derived from an EMBL/GenBank/DDBJ whole genome shotgun (WGS) entry which is preliminary data.</text>
</comment>
<dbReference type="InterPro" id="IPR027417">
    <property type="entry name" value="P-loop_NTPase"/>
</dbReference>
<dbReference type="PANTHER" id="PTHR10704:SF44">
    <property type="entry name" value="LD35051P-RELATED"/>
    <property type="match status" value="1"/>
</dbReference>
<keyword evidence="3" id="KW-1185">Reference proteome</keyword>
<dbReference type="GO" id="GO:0001517">
    <property type="term" value="F:N-acetylglucosamine 6-O-sulfotransferase activity"/>
    <property type="evidence" value="ECO:0007669"/>
    <property type="project" value="TreeGrafter"/>
</dbReference>
<dbReference type="PANTHER" id="PTHR10704">
    <property type="entry name" value="CARBOHYDRATE SULFOTRANSFERASE"/>
    <property type="match status" value="1"/>
</dbReference>
<evidence type="ECO:0000259" key="1">
    <source>
        <dbReference type="Pfam" id="PF00685"/>
    </source>
</evidence>
<evidence type="ECO:0000313" key="2">
    <source>
        <dbReference type="EMBL" id="KAH9529503.1"/>
    </source>
</evidence>
<proteinExistence type="predicted"/>
<dbReference type="InterPro" id="IPR051135">
    <property type="entry name" value="Gal/GlcNAc/GalNAc_ST"/>
</dbReference>
<dbReference type="AlphaFoldDB" id="A0A922IH55"/>
<gene>
    <name evidence="2" type="ORF">DERF_003384</name>
</gene>
<sequence>MLCFRDNFILSGRKCFKLIFAIPICLYLMYRFLMIEKHDDNPIKKCFEHSNNPVDIDFNHSKLAMDGLKTNHMKLLLISEARSGSTFLGDLLHHAIESSYYSFEPFVGVQRNPYNYEQIIEDIFSCRFDLRSYLKPLYWKIQYMKWNHLLLKAIGPNQHENNIHLFNKTIHQITCQYSSAIIIKTIRFTMKHLSSLMLSKSNPRAVMSSRYKLSWCHHSENCTDSRVLCDRIQANIESLKMMKNLMNNISIVLVRYEDLIGDIWQATGKLLKFLEIVPTYSLDQWIKKHTSTDDVLLNPHSTYRNIKSQQKIGWRENLSYEDIIDIQYDCSDVMNDLGYRLTNYRSIKSKFQTIFEKKSYEEECENEEEMVEICGRDFLIYTNETMASTEAEMDTFCRIYKEKERCLRDHSNKCLSHSANQAIMELIRTISNKNRIICSSKQRRNVQIRANHCLNQQRLQRPNFCYNGFSRGKDSNHFNYHEFLTCLRNQLKSCAHNLINNLLKLIQNYSGETLNYVCREYRNSNKCQNNGMINDDNVINEARPKTFFSLLVKIYLS</sequence>
<reference evidence="2" key="2">
    <citation type="journal article" date="2022" name="Res Sq">
        <title>Comparative Genomics Reveals Insights into the Divergent Evolution of Astigmatic Mites and Household Pest Adaptations.</title>
        <authorList>
            <person name="Xiong Q."/>
            <person name="Wan A.T.-Y."/>
            <person name="Liu X.-Y."/>
            <person name="Fung C.S.-H."/>
            <person name="Xiao X."/>
            <person name="Malainual N."/>
            <person name="Hou J."/>
            <person name="Wang L."/>
            <person name="Wang M."/>
            <person name="Yang K."/>
            <person name="Cui Y."/>
            <person name="Leung E."/>
            <person name="Nong W."/>
            <person name="Shin S.-K."/>
            <person name="Au S."/>
            <person name="Jeong K.Y."/>
            <person name="Chew F.T."/>
            <person name="Hui J."/>
            <person name="Leung T.F."/>
            <person name="Tungtrongchitr A."/>
            <person name="Zhong N."/>
            <person name="Liu Z."/>
            <person name="Tsui S."/>
        </authorList>
    </citation>
    <scope>NUCLEOTIDE SEQUENCE</scope>
    <source>
        <strain evidence="2">Derf</strain>
        <tissue evidence="2">Whole organism</tissue>
    </source>
</reference>
<reference evidence="2" key="1">
    <citation type="submission" date="2013-05" db="EMBL/GenBank/DDBJ databases">
        <authorList>
            <person name="Yim A.K.Y."/>
            <person name="Chan T.F."/>
            <person name="Ji K.M."/>
            <person name="Liu X.Y."/>
            <person name="Zhou J.W."/>
            <person name="Li R.Q."/>
            <person name="Yang K.Y."/>
            <person name="Li J."/>
            <person name="Li M."/>
            <person name="Law P.T.W."/>
            <person name="Wu Y.L."/>
            <person name="Cai Z.L."/>
            <person name="Qin H."/>
            <person name="Bao Y."/>
            <person name="Leung R.K.K."/>
            <person name="Ng P.K.S."/>
            <person name="Zou J."/>
            <person name="Zhong X.J."/>
            <person name="Ran P.X."/>
            <person name="Zhong N.S."/>
            <person name="Liu Z.G."/>
            <person name="Tsui S.K.W."/>
        </authorList>
    </citation>
    <scope>NUCLEOTIDE SEQUENCE</scope>
    <source>
        <strain evidence="2">Derf</strain>
        <tissue evidence="2">Whole organism</tissue>
    </source>
</reference>
<dbReference type="EMBL" id="ASGP02000001">
    <property type="protein sequence ID" value="KAH9529503.1"/>
    <property type="molecule type" value="Genomic_DNA"/>
</dbReference>
<feature type="domain" description="Sulfotransferase" evidence="1">
    <location>
        <begin position="74"/>
        <end position="337"/>
    </location>
</feature>